<evidence type="ECO:0000313" key="2">
    <source>
        <dbReference type="EMBL" id="CCA71024.1"/>
    </source>
</evidence>
<feature type="region of interest" description="Disordered" evidence="1">
    <location>
        <begin position="1"/>
        <end position="73"/>
    </location>
</feature>
<keyword evidence="3" id="KW-1185">Reference proteome</keyword>
<dbReference type="STRING" id="1109443.G4TI81"/>
<feature type="region of interest" description="Disordered" evidence="1">
    <location>
        <begin position="156"/>
        <end position="188"/>
    </location>
</feature>
<dbReference type="OrthoDB" id="71307at2759"/>
<accession>G4TI81</accession>
<gene>
    <name evidence="2" type="ORF">PIIN_04958</name>
</gene>
<evidence type="ECO:0000256" key="1">
    <source>
        <dbReference type="SAM" id="MobiDB-lite"/>
    </source>
</evidence>
<name>G4TI81_SERID</name>
<dbReference type="Proteomes" id="UP000007148">
    <property type="component" value="Unassembled WGS sequence"/>
</dbReference>
<dbReference type="InParanoid" id="G4TI81"/>
<dbReference type="AlphaFoldDB" id="G4TI81"/>
<organism evidence="2 3">
    <name type="scientific">Serendipita indica (strain DSM 11827)</name>
    <name type="common">Root endophyte fungus</name>
    <name type="synonym">Piriformospora indica</name>
    <dbReference type="NCBI Taxonomy" id="1109443"/>
    <lineage>
        <taxon>Eukaryota</taxon>
        <taxon>Fungi</taxon>
        <taxon>Dikarya</taxon>
        <taxon>Basidiomycota</taxon>
        <taxon>Agaricomycotina</taxon>
        <taxon>Agaricomycetes</taxon>
        <taxon>Sebacinales</taxon>
        <taxon>Serendipitaceae</taxon>
        <taxon>Serendipita</taxon>
    </lineage>
</organism>
<feature type="compositionally biased region" description="Polar residues" evidence="1">
    <location>
        <begin position="161"/>
        <end position="170"/>
    </location>
</feature>
<proteinExistence type="predicted"/>
<dbReference type="HOGENOM" id="CLU_569990_0_0_1"/>
<protein>
    <recommendedName>
        <fullName evidence="4">BTB domain-containing protein</fullName>
    </recommendedName>
</protein>
<dbReference type="EMBL" id="CAFZ01000103">
    <property type="protein sequence ID" value="CCA71024.1"/>
    <property type="molecule type" value="Genomic_DNA"/>
</dbReference>
<sequence>MHFRPPIPSFGELEDDEPAGEVSLPDDKQQDCIVPGTTGHIPAPRTPPLGGARALNPTHLSGPASGHDDWDDKVTPKAYTSHVPMVMRTNVERKSDANNDSPMLTSLLPPRKPRRILKPRDTPQRGKTIPTPNGEGPSVLARLPHKRAASLATDILPHLPNGSSQASSLAPSIKFKSPSHRSHTQSETRVLDPVKNLHCSIDFPPTEHTNLILIANDRDIEFHVESTLIFNASPVLADIISPLQKSRKEGEEVDVFALPETYESLDAIVRFSYPKSRKPLVRSMGHLKRLLNVCKTYEIVAGMHNLSVVIVQFAGMMASGSMDGSPLECYALACEFGFPNIAKLVSTHCLYRDPLKSGELGMIFANVASRDIRRLFELHHSRGLAAIALVGAAVDANELWCDGCSGVASWYEYWREAATFELKSRPVSKTIFSPSFIAGCLKQAVKKCPTRCLGHYLSPKTQLRFAVLQKSIDALKDRI</sequence>
<evidence type="ECO:0000313" key="3">
    <source>
        <dbReference type="Proteomes" id="UP000007148"/>
    </source>
</evidence>
<reference evidence="2 3" key="1">
    <citation type="journal article" date="2011" name="PLoS Pathog.">
        <title>Endophytic Life Strategies Decoded by Genome and Transcriptome Analyses of the Mutualistic Root Symbiont Piriformospora indica.</title>
        <authorList>
            <person name="Zuccaro A."/>
            <person name="Lahrmann U."/>
            <person name="Guldener U."/>
            <person name="Langen G."/>
            <person name="Pfiffi S."/>
            <person name="Biedenkopf D."/>
            <person name="Wong P."/>
            <person name="Samans B."/>
            <person name="Grimm C."/>
            <person name="Basiewicz M."/>
            <person name="Murat C."/>
            <person name="Martin F."/>
            <person name="Kogel K.H."/>
        </authorList>
    </citation>
    <scope>NUCLEOTIDE SEQUENCE [LARGE SCALE GENOMIC DNA]</scope>
    <source>
        <strain evidence="2 3">DSM 11827</strain>
    </source>
</reference>
<feature type="region of interest" description="Disordered" evidence="1">
    <location>
        <begin position="95"/>
        <end position="138"/>
    </location>
</feature>
<comment type="caution">
    <text evidence="2">The sequence shown here is derived from an EMBL/GenBank/DDBJ whole genome shotgun (WGS) entry which is preliminary data.</text>
</comment>
<evidence type="ECO:0008006" key="4">
    <source>
        <dbReference type="Google" id="ProtNLM"/>
    </source>
</evidence>